<feature type="transmembrane region" description="Helical" evidence="6">
    <location>
        <begin position="190"/>
        <end position="209"/>
    </location>
</feature>
<dbReference type="GO" id="GO:0032979">
    <property type="term" value="P:protein insertion into mitochondrial inner membrane from matrix"/>
    <property type="evidence" value="ECO:0000318"/>
    <property type="project" value="GO_Central"/>
</dbReference>
<dbReference type="PANTHER" id="PTHR12428">
    <property type="entry name" value="OXA1"/>
    <property type="match status" value="1"/>
</dbReference>
<keyword evidence="7" id="KW-1185">Reference proteome</keyword>
<evidence type="ECO:0000313" key="7">
    <source>
        <dbReference type="Proteomes" id="UP000813463"/>
    </source>
</evidence>
<evidence type="ECO:0000313" key="8">
    <source>
        <dbReference type="RefSeq" id="XP_021866437.2"/>
    </source>
</evidence>
<dbReference type="KEGG" id="soe:110805123"/>
<dbReference type="Gene3D" id="1.25.40.10">
    <property type="entry name" value="Tetratricopeptide repeat domain"/>
    <property type="match status" value="1"/>
</dbReference>
<organism evidence="7 8">
    <name type="scientific">Spinacia oleracea</name>
    <name type="common">Spinach</name>
    <dbReference type="NCBI Taxonomy" id="3562"/>
    <lineage>
        <taxon>Eukaryota</taxon>
        <taxon>Viridiplantae</taxon>
        <taxon>Streptophyta</taxon>
        <taxon>Embryophyta</taxon>
        <taxon>Tracheophyta</taxon>
        <taxon>Spermatophyta</taxon>
        <taxon>Magnoliopsida</taxon>
        <taxon>eudicotyledons</taxon>
        <taxon>Gunneridae</taxon>
        <taxon>Pentapetalae</taxon>
        <taxon>Caryophyllales</taxon>
        <taxon>Chenopodiaceae</taxon>
        <taxon>Chenopodioideae</taxon>
        <taxon>Anserineae</taxon>
        <taxon>Spinacia</taxon>
    </lineage>
</organism>
<accession>A0A9R0JEN3</accession>
<sequence>MATSRLISAHLRRSQLSFLRPFFLSPPSSPYPSPRSPPTSNHTPPFFSPSTTPFRYFSSQPSDTDFTHQLNSVTESELRNLGFLDGSQVSDAINSLLDDSILPIRYLVSLLDGFHDVTGLPWWIVIASSTVAMRITLFPLILLQLRKLKKIGEVFPKLPPPFPPPFSGRRYVDQFSHFSRERRALGCPSFLWFLASFTVQVPCFILWMASIRRMSLDQYPGFDTGGILWFQNLSEVPSGLYGPIFPVLIASLHFCNIQITFRSSLAAEGKGTFQFLAKLYKKYLEFLTLPMLFIGFHIPQGSLVYWATNSSLTLIQQLCLQNPAIRQKWGLSNQAVNKAIEQERSVSGSALPDAPKKRGLVSVFDLTPLQLVDQSVSYLNAERMDKALPLLRVALDKDPECYSALIVMGQIKLQQNDYEEAVECLECAISKISLGKPTAAETVDLLIQAYMLAGAAYYRQGKIAESFAHYESLRDIEVPEEPIGKARYYEGIMCFASFLLNEGRKDEAAKYLRMACAFDPQYDIYWKNFEKYNDNFVGDLANSRRADY</sequence>
<name>A0A9R0JEN3_SPIOL</name>
<keyword evidence="3 6" id="KW-0812">Transmembrane</keyword>
<dbReference type="SMART" id="SM00028">
    <property type="entry name" value="TPR"/>
    <property type="match status" value="4"/>
</dbReference>
<dbReference type="PANTHER" id="PTHR12428:SF65">
    <property type="entry name" value="CYTOCHROME C OXIDASE ASSEMBLY PROTEIN COX18, MITOCHONDRIAL"/>
    <property type="match status" value="1"/>
</dbReference>
<evidence type="ECO:0000256" key="3">
    <source>
        <dbReference type="ARBA" id="ARBA00022692"/>
    </source>
</evidence>
<dbReference type="GO" id="GO:0005743">
    <property type="term" value="C:mitochondrial inner membrane"/>
    <property type="evidence" value="ECO:0000318"/>
    <property type="project" value="GO_Central"/>
</dbReference>
<evidence type="ECO:0000256" key="6">
    <source>
        <dbReference type="SAM" id="Phobius"/>
    </source>
</evidence>
<dbReference type="GO" id="GO:0032977">
    <property type="term" value="F:membrane insertase activity"/>
    <property type="evidence" value="ECO:0000318"/>
    <property type="project" value="GO_Central"/>
</dbReference>
<dbReference type="InterPro" id="IPR011990">
    <property type="entry name" value="TPR-like_helical_dom_sf"/>
</dbReference>
<evidence type="ECO:0000256" key="4">
    <source>
        <dbReference type="ARBA" id="ARBA00022989"/>
    </source>
</evidence>
<reference evidence="7" key="1">
    <citation type="journal article" date="2021" name="Nat. Commun.">
        <title>Genomic analyses provide insights into spinach domestication and the genetic basis of agronomic traits.</title>
        <authorList>
            <person name="Cai X."/>
            <person name="Sun X."/>
            <person name="Xu C."/>
            <person name="Sun H."/>
            <person name="Wang X."/>
            <person name="Ge C."/>
            <person name="Zhang Z."/>
            <person name="Wang Q."/>
            <person name="Fei Z."/>
            <person name="Jiao C."/>
            <person name="Wang Q."/>
        </authorList>
    </citation>
    <scope>NUCLEOTIDE SEQUENCE [LARGE SCALE GENOMIC DNA]</scope>
    <source>
        <strain evidence="7">cv. Varoflay</strain>
    </source>
</reference>
<evidence type="ECO:0000256" key="1">
    <source>
        <dbReference type="ARBA" id="ARBA00004141"/>
    </source>
</evidence>
<feature type="transmembrane region" description="Helical" evidence="6">
    <location>
        <begin position="120"/>
        <end position="143"/>
    </location>
</feature>
<dbReference type="AlphaFoldDB" id="A0A9R0JEN3"/>
<protein>
    <submittedName>
        <fullName evidence="8">ALBINO3-like protein 2, chloroplastic</fullName>
    </submittedName>
</protein>
<evidence type="ECO:0000256" key="5">
    <source>
        <dbReference type="ARBA" id="ARBA00023136"/>
    </source>
</evidence>
<reference evidence="8" key="2">
    <citation type="submission" date="2025-08" db="UniProtKB">
        <authorList>
            <consortium name="RefSeq"/>
        </authorList>
    </citation>
    <scope>IDENTIFICATION</scope>
    <source>
        <tissue evidence="8">Leaf</tissue>
    </source>
</reference>
<gene>
    <name evidence="8" type="primary">LOC110805123</name>
</gene>
<dbReference type="Pfam" id="PF14559">
    <property type="entry name" value="TPR_19"/>
    <property type="match status" value="1"/>
</dbReference>
<dbReference type="InterPro" id="IPR001708">
    <property type="entry name" value="YidC/ALB3/OXA1/COX18"/>
</dbReference>
<proteinExistence type="inferred from homology"/>
<evidence type="ECO:0000256" key="2">
    <source>
        <dbReference type="ARBA" id="ARBA00010583"/>
    </source>
</evidence>
<comment type="similarity">
    <text evidence="2">Belongs to the OXA1/ALB3/YidC (TC 2.A.9.2) family.</text>
</comment>
<feature type="transmembrane region" description="Helical" evidence="6">
    <location>
        <begin position="240"/>
        <end position="262"/>
    </location>
</feature>
<dbReference type="InterPro" id="IPR019734">
    <property type="entry name" value="TPR_rpt"/>
</dbReference>
<keyword evidence="4 6" id="KW-1133">Transmembrane helix</keyword>
<dbReference type="CDD" id="cd20069">
    <property type="entry name" value="5TM_Oxa1-like"/>
    <property type="match status" value="1"/>
</dbReference>
<dbReference type="SUPFAM" id="SSF48452">
    <property type="entry name" value="TPR-like"/>
    <property type="match status" value="1"/>
</dbReference>
<dbReference type="Proteomes" id="UP000813463">
    <property type="component" value="Chromosome 4"/>
</dbReference>
<dbReference type="RefSeq" id="XP_021866437.2">
    <property type="nucleotide sequence ID" value="XM_022010745.2"/>
</dbReference>
<comment type="subcellular location">
    <subcellularLocation>
        <location evidence="1">Membrane</location>
        <topology evidence="1">Multi-pass membrane protein</topology>
    </subcellularLocation>
</comment>
<feature type="transmembrane region" description="Helical" evidence="6">
    <location>
        <begin position="283"/>
        <end position="307"/>
    </location>
</feature>
<keyword evidence="5 6" id="KW-0472">Membrane</keyword>
<dbReference type="GeneID" id="110805123"/>